<gene>
    <name evidence="3" type="ORF">L211DRAFT_848537</name>
</gene>
<dbReference type="PANTHER" id="PTHR14905:SF7">
    <property type="entry name" value="VON WILLEBRAND FACTOR A DOMAIN-CONTAINING PROTEIN 7"/>
    <property type="match status" value="1"/>
</dbReference>
<feature type="compositionally biased region" description="Basic residues" evidence="1">
    <location>
        <begin position="964"/>
        <end position="985"/>
    </location>
</feature>
<accession>A0A3N4LSP3</accession>
<organism evidence="3 4">
    <name type="scientific">Terfezia boudieri ATCC MYA-4762</name>
    <dbReference type="NCBI Taxonomy" id="1051890"/>
    <lineage>
        <taxon>Eukaryota</taxon>
        <taxon>Fungi</taxon>
        <taxon>Dikarya</taxon>
        <taxon>Ascomycota</taxon>
        <taxon>Pezizomycotina</taxon>
        <taxon>Pezizomycetes</taxon>
        <taxon>Pezizales</taxon>
        <taxon>Pezizaceae</taxon>
        <taxon>Terfezia</taxon>
    </lineage>
</organism>
<reference evidence="3 4" key="1">
    <citation type="journal article" date="2018" name="Nat. Ecol. Evol.">
        <title>Pezizomycetes genomes reveal the molecular basis of ectomycorrhizal truffle lifestyle.</title>
        <authorList>
            <person name="Murat C."/>
            <person name="Payen T."/>
            <person name="Noel B."/>
            <person name="Kuo A."/>
            <person name="Morin E."/>
            <person name="Chen J."/>
            <person name="Kohler A."/>
            <person name="Krizsan K."/>
            <person name="Balestrini R."/>
            <person name="Da Silva C."/>
            <person name="Montanini B."/>
            <person name="Hainaut M."/>
            <person name="Levati E."/>
            <person name="Barry K.W."/>
            <person name="Belfiori B."/>
            <person name="Cichocki N."/>
            <person name="Clum A."/>
            <person name="Dockter R.B."/>
            <person name="Fauchery L."/>
            <person name="Guy J."/>
            <person name="Iotti M."/>
            <person name="Le Tacon F."/>
            <person name="Lindquist E.A."/>
            <person name="Lipzen A."/>
            <person name="Malagnac F."/>
            <person name="Mello A."/>
            <person name="Molinier V."/>
            <person name="Miyauchi S."/>
            <person name="Poulain J."/>
            <person name="Riccioni C."/>
            <person name="Rubini A."/>
            <person name="Sitrit Y."/>
            <person name="Splivallo R."/>
            <person name="Traeger S."/>
            <person name="Wang M."/>
            <person name="Zifcakova L."/>
            <person name="Wipf D."/>
            <person name="Zambonelli A."/>
            <person name="Paolocci F."/>
            <person name="Nowrousian M."/>
            <person name="Ottonello S."/>
            <person name="Baldrian P."/>
            <person name="Spatafora J.W."/>
            <person name="Henrissat B."/>
            <person name="Nagy L.G."/>
            <person name="Aury J.M."/>
            <person name="Wincker P."/>
            <person name="Grigoriev I.V."/>
            <person name="Bonfante P."/>
            <person name="Martin F.M."/>
        </authorList>
    </citation>
    <scope>NUCLEOTIDE SEQUENCE [LARGE SCALE GENOMIC DNA]</scope>
    <source>
        <strain evidence="3 4">ATCC MYA-4762</strain>
    </source>
</reference>
<name>A0A3N4LSP3_9PEZI</name>
<evidence type="ECO:0000313" key="3">
    <source>
        <dbReference type="EMBL" id="RPB24698.1"/>
    </source>
</evidence>
<protein>
    <submittedName>
        <fullName evidence="3">Het-C-domain-containing protein</fullName>
    </submittedName>
</protein>
<feature type="signal peptide" evidence="2">
    <location>
        <begin position="1"/>
        <end position="25"/>
    </location>
</feature>
<dbReference type="AlphaFoldDB" id="A0A3N4LSP3"/>
<dbReference type="OrthoDB" id="2506204at2759"/>
<feature type="region of interest" description="Disordered" evidence="1">
    <location>
        <begin position="808"/>
        <end position="986"/>
    </location>
</feature>
<dbReference type="PANTHER" id="PTHR14905">
    <property type="entry name" value="NG37"/>
    <property type="match status" value="1"/>
</dbReference>
<evidence type="ECO:0000256" key="2">
    <source>
        <dbReference type="SAM" id="SignalP"/>
    </source>
</evidence>
<dbReference type="InParanoid" id="A0A3N4LSP3"/>
<feature type="chain" id="PRO_5017943655" evidence="2">
    <location>
        <begin position="26"/>
        <end position="1058"/>
    </location>
</feature>
<dbReference type="InterPro" id="IPR010816">
    <property type="entry name" value="Het-C"/>
</dbReference>
<evidence type="ECO:0000256" key="1">
    <source>
        <dbReference type="SAM" id="MobiDB-lite"/>
    </source>
</evidence>
<proteinExistence type="predicted"/>
<feature type="compositionally biased region" description="Basic residues" evidence="1">
    <location>
        <begin position="861"/>
        <end position="889"/>
    </location>
</feature>
<dbReference type="Pfam" id="PF07217">
    <property type="entry name" value="Het-C"/>
    <property type="match status" value="1"/>
</dbReference>
<dbReference type="Proteomes" id="UP000267821">
    <property type="component" value="Unassembled WGS sequence"/>
</dbReference>
<dbReference type="STRING" id="1051890.A0A3N4LSP3"/>
<evidence type="ECO:0000313" key="4">
    <source>
        <dbReference type="Proteomes" id="UP000267821"/>
    </source>
</evidence>
<feature type="compositionally biased region" description="Basic and acidic residues" evidence="1">
    <location>
        <begin position="736"/>
        <end position="753"/>
    </location>
</feature>
<feature type="region of interest" description="Disordered" evidence="1">
    <location>
        <begin position="581"/>
        <end position="629"/>
    </location>
</feature>
<feature type="compositionally biased region" description="Basic and acidic residues" evidence="1">
    <location>
        <begin position="819"/>
        <end position="850"/>
    </location>
</feature>
<keyword evidence="2" id="KW-0732">Signal</keyword>
<feature type="compositionally biased region" description="Polar residues" evidence="1">
    <location>
        <begin position="780"/>
        <end position="790"/>
    </location>
</feature>
<dbReference type="EMBL" id="ML121540">
    <property type="protein sequence ID" value="RPB24698.1"/>
    <property type="molecule type" value="Genomic_DNA"/>
</dbReference>
<sequence>MISRGTAVPLVFLLCIVFFASPALAFGAGNIPTIARVEGQNFRHGDIEDTLKKLVYLKGAKWTSKLIKKVYFGNWLRDYSQAVDVGTVKSVNPQSIRILVWILAFMSFGFATGEFEVTEERLGVYRPEEHIDNPKDYADNQDARLFDARLRPPVHPTELAVDPQTCMKNYIANENLGIATSTGYIKHSLNRSIHFGRLYTSGPPGDVNNETHLNEALRCLGQALHTLEDFSAHSNYVELVLREMGMLSIFPHVGTMTQMVLPNGKAVFPLTTGTFGGVDFLHSVIGEAQDKFTQTELQEMDVVLAQAHEDNKKSGSRHTQTSILKDLLSKIPNCAGLAAQADSLQQAADAKELQNLKIAHPDEYGSKAAQRKDGEFDPVKISRDIYPILEFRDNAVKTIAAAIDSITEQIPGFPEFSELMDTISDQLSIYVFSVLSPYIRPIIQQAQMELKVGSTEVLSSAKNHQYEVWSNAYSTDPTHSMLSKDHFSNVLNAPAGQVAARVVEYVVPRVLFAWENVNADIGLILFDIIKVLHHPGLRDPNTEIQMAMFEVVRTWADAYPGGHPALEMILNSEAVRAGKNHKGGVGGDCGHGKLKGGEWDKAEKVKNKKKGSSSKGRKEDTIKIGGVKIPTGGLGGGAGILGGGALGTLAGAAIAGYTGGTFEEKKDKNRDKDKEKSKDKDREKKDKKDKDEKDKYGSLREKDKDKEKKHKDEDEEKRRKKEKEKEHLAYGSYSHGSHEDEEKKHKKEREKEYLAYGGYSQGAHYEREEKERKEKKEKSGSPTPHYTQQMPGAYYSAQAPAFNYSATYSHGHVTNTSDTKNRDKDKDKSKSKDKHKSSGRDHSDDEDSHRRSYSRTTYSSGKHRSPSPPSKRGHSPKKSPSRDYHRKHATHEYEFQFEKRREEPTERTHHYRRDESPTKQYYAGGHPYYEEGETYDYDYRPPVRSPLPEGHQINPYGVPSHLSPHTHAHAHAHIHHEHGRSRSSSRVRNEYVEVEYAVPVPLPPPPPPNGHYVEDSEDINVVRARYSRTEQDEGFYGAEGHRGYGEGWNGAYGKDYGY</sequence>
<keyword evidence="4" id="KW-1185">Reference proteome</keyword>
<feature type="compositionally biased region" description="Basic and acidic residues" evidence="1">
    <location>
        <begin position="662"/>
        <end position="712"/>
    </location>
</feature>
<feature type="compositionally biased region" description="Basic and acidic residues" evidence="1">
    <location>
        <begin position="890"/>
        <end position="917"/>
    </location>
</feature>
<feature type="compositionally biased region" description="Basic and acidic residues" evidence="1">
    <location>
        <begin position="764"/>
        <end position="779"/>
    </location>
</feature>
<feature type="region of interest" description="Disordered" evidence="1">
    <location>
        <begin position="662"/>
        <end position="794"/>
    </location>
</feature>
<dbReference type="InterPro" id="IPR052577">
    <property type="entry name" value="VWA7"/>
</dbReference>
<feature type="compositionally biased region" description="Basic and acidic residues" evidence="1">
    <location>
        <begin position="595"/>
        <end position="605"/>
    </location>
</feature>